<proteinExistence type="predicted"/>
<dbReference type="SMART" id="SM00028">
    <property type="entry name" value="TPR"/>
    <property type="match status" value="2"/>
</dbReference>
<dbReference type="Gene3D" id="1.25.40.10">
    <property type="entry name" value="Tetratricopeptide repeat domain"/>
    <property type="match status" value="1"/>
</dbReference>
<dbReference type="PROSITE" id="PS51257">
    <property type="entry name" value="PROKAR_LIPOPROTEIN"/>
    <property type="match status" value="1"/>
</dbReference>
<dbReference type="RefSeq" id="WP_167112098.1">
    <property type="nucleotide sequence ID" value="NZ_JAAQTO010000013.1"/>
</dbReference>
<dbReference type="InterPro" id="IPR011990">
    <property type="entry name" value="TPR-like_helical_dom_sf"/>
</dbReference>
<evidence type="ECO:0008006" key="3">
    <source>
        <dbReference type="Google" id="ProtNLM"/>
    </source>
</evidence>
<keyword evidence="2" id="KW-1185">Reference proteome</keyword>
<dbReference type="EMBL" id="JAAQTO010000013">
    <property type="protein sequence ID" value="NIC05012.1"/>
    <property type="molecule type" value="Genomic_DNA"/>
</dbReference>
<dbReference type="InterPro" id="IPR019734">
    <property type="entry name" value="TPR_rpt"/>
</dbReference>
<reference evidence="1 2" key="1">
    <citation type="submission" date="2020-03" db="EMBL/GenBank/DDBJ databases">
        <title>Identification of Halomonas strains.</title>
        <authorList>
            <person name="Xiao Z."/>
            <person name="Dong F."/>
            <person name="Wang Z."/>
            <person name="Zhao J.-Y."/>
        </authorList>
    </citation>
    <scope>NUCLEOTIDE SEQUENCE [LARGE SCALE GENOMIC DNA]</scope>
    <source>
        <strain evidence="1 2">DX6</strain>
    </source>
</reference>
<dbReference type="SUPFAM" id="SSF48452">
    <property type="entry name" value="TPR-like"/>
    <property type="match status" value="1"/>
</dbReference>
<sequence length="207" mass="23302">MLRKKIFVLALTLLLTACQEGRGNDIANDSIELQRQANEQTSLGIAERNNERLERAKALIEQSLEADPENHFALINRAQIAIYQENYELALSTVEQAYDIAPSNDSLPLFRCMLIEEVESNESARECYSAVEESYAERHDADGEIPANWVSAAILADSRAAPELAGAYLEQEKAKGKMEAEIAEMTIERFQDGSYVDQVLMRYHTEK</sequence>
<dbReference type="Proteomes" id="UP001318321">
    <property type="component" value="Unassembled WGS sequence"/>
</dbReference>
<evidence type="ECO:0000313" key="1">
    <source>
        <dbReference type="EMBL" id="NIC05012.1"/>
    </source>
</evidence>
<gene>
    <name evidence="1" type="ORF">HBJ55_06190</name>
</gene>
<evidence type="ECO:0000313" key="2">
    <source>
        <dbReference type="Proteomes" id="UP001318321"/>
    </source>
</evidence>
<accession>A0ABX0PS09</accession>
<organism evidence="1 2">
    <name type="scientific">Billgrantia bachuensis</name>
    <dbReference type="NCBI Taxonomy" id="2717286"/>
    <lineage>
        <taxon>Bacteria</taxon>
        <taxon>Pseudomonadati</taxon>
        <taxon>Pseudomonadota</taxon>
        <taxon>Gammaproteobacteria</taxon>
        <taxon>Oceanospirillales</taxon>
        <taxon>Halomonadaceae</taxon>
        <taxon>Billgrantia</taxon>
    </lineage>
</organism>
<name>A0ABX0PS09_9GAMM</name>
<protein>
    <recommendedName>
        <fullName evidence="3">Tetratricopeptide repeat protein</fullName>
    </recommendedName>
</protein>
<comment type="caution">
    <text evidence="1">The sequence shown here is derived from an EMBL/GenBank/DDBJ whole genome shotgun (WGS) entry which is preliminary data.</text>
</comment>